<evidence type="ECO:0000256" key="2">
    <source>
        <dbReference type="ARBA" id="ARBA00022723"/>
    </source>
</evidence>
<evidence type="ECO:0000313" key="5">
    <source>
        <dbReference type="EMBL" id="RXJ63940.1"/>
    </source>
</evidence>
<dbReference type="PANTHER" id="PTHR30632">
    <property type="entry name" value="MOLYBDATE-BINDING PERIPLASMIC PROTEIN"/>
    <property type="match status" value="1"/>
</dbReference>
<feature type="chain" id="PRO_5021022708" evidence="4">
    <location>
        <begin position="21"/>
        <end position="237"/>
    </location>
</feature>
<dbReference type="InterPro" id="IPR005950">
    <property type="entry name" value="ModA"/>
</dbReference>
<dbReference type="EMBL" id="PDKO01000002">
    <property type="protein sequence ID" value="RXJ63940.1"/>
    <property type="molecule type" value="Genomic_DNA"/>
</dbReference>
<dbReference type="GO" id="GO:0030973">
    <property type="term" value="F:molybdate ion binding"/>
    <property type="evidence" value="ECO:0007669"/>
    <property type="project" value="TreeGrafter"/>
</dbReference>
<evidence type="ECO:0000256" key="3">
    <source>
        <dbReference type="ARBA" id="ARBA00022729"/>
    </source>
</evidence>
<dbReference type="GO" id="GO:0015689">
    <property type="term" value="P:molybdate ion transport"/>
    <property type="evidence" value="ECO:0007669"/>
    <property type="project" value="InterPro"/>
</dbReference>
<dbReference type="SUPFAM" id="SSF53850">
    <property type="entry name" value="Periplasmic binding protein-like II"/>
    <property type="match status" value="1"/>
</dbReference>
<dbReference type="NCBIfam" id="TIGR01256">
    <property type="entry name" value="modA"/>
    <property type="match status" value="1"/>
</dbReference>
<organism evidence="5 6">
    <name type="scientific">Halarcobacter anaerophilus</name>
    <dbReference type="NCBI Taxonomy" id="877500"/>
    <lineage>
        <taxon>Bacteria</taxon>
        <taxon>Pseudomonadati</taxon>
        <taxon>Campylobacterota</taxon>
        <taxon>Epsilonproteobacteria</taxon>
        <taxon>Campylobacterales</taxon>
        <taxon>Arcobacteraceae</taxon>
        <taxon>Halarcobacter</taxon>
    </lineage>
</organism>
<dbReference type="Proteomes" id="UP000290191">
    <property type="component" value="Unassembled WGS sequence"/>
</dbReference>
<keyword evidence="3 4" id="KW-0732">Signal</keyword>
<evidence type="ECO:0000256" key="4">
    <source>
        <dbReference type="SAM" id="SignalP"/>
    </source>
</evidence>
<feature type="signal peptide" evidence="4">
    <location>
        <begin position="1"/>
        <end position="20"/>
    </location>
</feature>
<keyword evidence="2" id="KW-0479">Metal-binding</keyword>
<name>A0A4Q0Y1J8_9BACT</name>
<evidence type="ECO:0000256" key="1">
    <source>
        <dbReference type="ARBA" id="ARBA00009175"/>
    </source>
</evidence>
<accession>A0A4Q0Y1J8</accession>
<comment type="caution">
    <text evidence="5">The sequence shown here is derived from an EMBL/GenBank/DDBJ whole genome shotgun (WGS) entry which is preliminary data.</text>
</comment>
<dbReference type="RefSeq" id="WP_129081305.1">
    <property type="nucleotide sequence ID" value="NZ_CP041070.1"/>
</dbReference>
<comment type="similarity">
    <text evidence="1">Belongs to the bacterial solute-binding protein ModA family.</text>
</comment>
<gene>
    <name evidence="5" type="primary">modA</name>
    <name evidence="5" type="ORF">CRV06_03070</name>
</gene>
<dbReference type="Gene3D" id="3.40.190.10">
    <property type="entry name" value="Periplasmic binding protein-like II"/>
    <property type="match status" value="2"/>
</dbReference>
<evidence type="ECO:0000313" key="6">
    <source>
        <dbReference type="Proteomes" id="UP000290191"/>
    </source>
</evidence>
<dbReference type="PANTHER" id="PTHR30632:SF14">
    <property type="entry name" value="TUNGSTATE_MOLYBDATE_CHROMATE-BINDING PROTEIN MODA"/>
    <property type="match status" value="1"/>
</dbReference>
<proteinExistence type="inferred from homology"/>
<dbReference type="STRING" id="877500.GCA_000935065_03061"/>
<dbReference type="Pfam" id="PF13531">
    <property type="entry name" value="SBP_bac_11"/>
    <property type="match status" value="1"/>
</dbReference>
<keyword evidence="6" id="KW-1185">Reference proteome</keyword>
<reference evidence="5 6" key="1">
    <citation type="submission" date="2017-10" db="EMBL/GenBank/DDBJ databases">
        <title>Genomics of the genus Arcobacter.</title>
        <authorList>
            <person name="Perez-Cataluna A."/>
            <person name="Figueras M.J."/>
        </authorList>
    </citation>
    <scope>NUCLEOTIDE SEQUENCE [LARGE SCALE GENOMIC DNA]</scope>
    <source>
        <strain evidence="5 6">DSM 24636</strain>
    </source>
</reference>
<dbReference type="AlphaFoldDB" id="A0A4Q0Y1J8"/>
<protein>
    <submittedName>
        <fullName evidence="5">Molybdate ABC transporter substrate-binding protein</fullName>
    </submittedName>
</protein>
<sequence>MLKKILIGSLLSTLFISANADNLKVAAGAGYKKVVMKVIKEYEKSGKKIDGFFGNMRQVSAQAKQTDIALIIGDKNFLLKKSGLNIKEYTPIGEGKVVIAYPKGAKEIKSSNDLLKDEIKKIAMPQPKKAIYGIAGKEFLINEKLYDKVKEKLYIVATVPQSLTYVIAGEVDASILNLTAALENKERIGGYFEVNPNSYSKIEIIAAKTNECNKECKEFLEFLKTPKSKEIFKSYGL</sequence>
<dbReference type="InterPro" id="IPR050682">
    <property type="entry name" value="ModA/WtpA"/>
</dbReference>
<dbReference type="OrthoDB" id="9785015at2"/>
<dbReference type="GO" id="GO:0046872">
    <property type="term" value="F:metal ion binding"/>
    <property type="evidence" value="ECO:0007669"/>
    <property type="project" value="UniProtKB-KW"/>
</dbReference>